<keyword evidence="4 6" id="KW-1133">Transmembrane helix</keyword>
<keyword evidence="8" id="KW-1185">Reference proteome</keyword>
<evidence type="ECO:0000256" key="3">
    <source>
        <dbReference type="ARBA" id="ARBA00022692"/>
    </source>
</evidence>
<accession>A0A1M4PJX4</accession>
<evidence type="ECO:0000256" key="2">
    <source>
        <dbReference type="ARBA" id="ARBA00008053"/>
    </source>
</evidence>
<organism evidence="7 8">
    <name type="scientific">[Clostridium] ultunense Esp</name>
    <dbReference type="NCBI Taxonomy" id="1288971"/>
    <lineage>
        <taxon>Bacteria</taxon>
        <taxon>Bacillati</taxon>
        <taxon>Bacillota</taxon>
        <taxon>Tissierellia</taxon>
        <taxon>Tissierellales</taxon>
        <taxon>Tepidimicrobiaceae</taxon>
        <taxon>Schnuerera</taxon>
    </lineage>
</organism>
<dbReference type="InterPro" id="IPR007383">
    <property type="entry name" value="DUF445"/>
</dbReference>
<name>A0A1M4PJX4_9FIRM</name>
<comment type="similarity">
    <text evidence="2">Belongs to the UPF0754 family.</text>
</comment>
<gene>
    <name evidence="7" type="ORF">CUESP1_0354</name>
</gene>
<keyword evidence="5 6" id="KW-0472">Membrane</keyword>
<dbReference type="Proteomes" id="UP000245423">
    <property type="component" value="Chromosome 1"/>
</dbReference>
<feature type="transmembrane region" description="Helical" evidence="6">
    <location>
        <begin position="6"/>
        <end position="26"/>
    </location>
</feature>
<evidence type="ECO:0000256" key="1">
    <source>
        <dbReference type="ARBA" id="ARBA00004308"/>
    </source>
</evidence>
<protein>
    <recommendedName>
        <fullName evidence="9">DUF445 family protein</fullName>
    </recommendedName>
</protein>
<evidence type="ECO:0008006" key="9">
    <source>
        <dbReference type="Google" id="ProtNLM"/>
    </source>
</evidence>
<evidence type="ECO:0000256" key="5">
    <source>
        <dbReference type="ARBA" id="ARBA00023136"/>
    </source>
</evidence>
<dbReference type="EMBL" id="LT669839">
    <property type="protein sequence ID" value="SHD75745.1"/>
    <property type="molecule type" value="Genomic_DNA"/>
</dbReference>
<comment type="subcellular location">
    <subcellularLocation>
        <location evidence="1">Endomembrane system</location>
    </subcellularLocation>
</comment>
<reference evidence="7 8" key="1">
    <citation type="submission" date="2016-11" db="EMBL/GenBank/DDBJ databases">
        <authorList>
            <person name="Manzoor S."/>
        </authorList>
    </citation>
    <scope>NUCLEOTIDE SEQUENCE [LARGE SCALE GENOMIC DNA]</scope>
    <source>
        <strain evidence="7">Clostridium ultunense strain Esp</strain>
    </source>
</reference>
<dbReference type="RefSeq" id="WP_109840415.1">
    <property type="nucleotide sequence ID" value="NZ_LT669839.1"/>
</dbReference>
<evidence type="ECO:0000313" key="7">
    <source>
        <dbReference type="EMBL" id="SHD75745.1"/>
    </source>
</evidence>
<dbReference type="GO" id="GO:0012505">
    <property type="term" value="C:endomembrane system"/>
    <property type="evidence" value="ECO:0007669"/>
    <property type="project" value="UniProtKB-SubCell"/>
</dbReference>
<sequence length="417" mass="47900">MKFIIPILLGATIGYITNWIAIKMLFRPHYEKKIFNIHVPFTPGLIPKERERIAKSIGDAIGVYLLSPEVVVKSLSNDKNDYIKKWVKSYIGRLQREDRSIKSLVSDLGHGKHNEILSLIKVKVTEIICLELRKDIFKQKLIRLIDEYIFINSKDELYQIINEKIELFLYQLTKSEETMVGLKDIIVGKLKELSTDERPLTEVIPENIIFGIKDMVAQHDEEIGEILKNILNDSRIELELKGWITKVASNNMNKLVAIFMSPETISDKVFDAIKEFVNKPEINDNIATVIITLIDKIFENKVGNIASIISTNLDGDQMLKLSNLIIQYISKEENQSKIINIINKRLKSEKANIRGSILNFMSKELETFFDSKILYDNIFSIIDDIIEKIMDKPISSVAGNIDDRTVLNIASFCNYYI</sequence>
<dbReference type="PANTHER" id="PTHR35791">
    <property type="entry name" value="UPF0754 MEMBRANE PROTEIN YHEB"/>
    <property type="match status" value="1"/>
</dbReference>
<evidence type="ECO:0000256" key="4">
    <source>
        <dbReference type="ARBA" id="ARBA00022989"/>
    </source>
</evidence>
<dbReference type="OrthoDB" id="9787430at2"/>
<dbReference type="PANTHER" id="PTHR35791:SF1">
    <property type="entry name" value="UPF0754 MEMBRANE PROTEIN YHEB"/>
    <property type="match status" value="1"/>
</dbReference>
<evidence type="ECO:0000313" key="8">
    <source>
        <dbReference type="Proteomes" id="UP000245423"/>
    </source>
</evidence>
<dbReference type="Pfam" id="PF04286">
    <property type="entry name" value="DUF445"/>
    <property type="match status" value="1"/>
</dbReference>
<dbReference type="AlphaFoldDB" id="A0A1M4PJX4"/>
<evidence type="ECO:0000256" key="6">
    <source>
        <dbReference type="SAM" id="Phobius"/>
    </source>
</evidence>
<keyword evidence="3 6" id="KW-0812">Transmembrane</keyword>
<proteinExistence type="inferred from homology"/>